<protein>
    <submittedName>
        <fullName evidence="1">Uncharacterized protein</fullName>
    </submittedName>
</protein>
<comment type="caution">
    <text evidence="1">The sequence shown here is derived from an EMBL/GenBank/DDBJ whole genome shotgun (WGS) entry which is preliminary data.</text>
</comment>
<organism evidence="1 2">
    <name type="scientific">Neophaeococcomyces mojaviensis</name>
    <dbReference type="NCBI Taxonomy" id="3383035"/>
    <lineage>
        <taxon>Eukaryota</taxon>
        <taxon>Fungi</taxon>
        <taxon>Dikarya</taxon>
        <taxon>Ascomycota</taxon>
        <taxon>Pezizomycotina</taxon>
        <taxon>Eurotiomycetes</taxon>
        <taxon>Chaetothyriomycetidae</taxon>
        <taxon>Chaetothyriales</taxon>
        <taxon>Chaetothyriales incertae sedis</taxon>
        <taxon>Neophaeococcomyces</taxon>
    </lineage>
</organism>
<evidence type="ECO:0000313" key="1">
    <source>
        <dbReference type="EMBL" id="KAJ9652484.1"/>
    </source>
</evidence>
<evidence type="ECO:0000313" key="2">
    <source>
        <dbReference type="Proteomes" id="UP001172386"/>
    </source>
</evidence>
<gene>
    <name evidence="1" type="ORF">H2198_008269</name>
</gene>
<dbReference type="Proteomes" id="UP001172386">
    <property type="component" value="Unassembled WGS sequence"/>
</dbReference>
<dbReference type="EMBL" id="JAPDRQ010000197">
    <property type="protein sequence ID" value="KAJ9652484.1"/>
    <property type="molecule type" value="Genomic_DNA"/>
</dbReference>
<keyword evidence="2" id="KW-1185">Reference proteome</keyword>
<proteinExistence type="predicted"/>
<sequence length="709" mass="79117">MDSSAKLLTFKNKIGPPTIQYRSNPINRETWDQYEETIKKKYLDEGLTLKAVQAYLEKECRFYATETQYKRQLKARNLLKKGSQSQFAVSDDSAAEISNAVINDSHYIPDEVASKTNTLSDAEVPIQSAHASSNNAVSSSSSSASLKDKKGSENSEITPTHLLQQILSGLTDPLIPEEKLEGLVERLALVASFCNEIQAYDDCRKIGRALFRIGKVDHLPSDNQENVGIQTTFALLMSNIVSVKSYSDATTWSEEWVLWRMYWTWLRSPSLAPSAQYFLLALQGAFFFSARYYPAGRTCVKQSNALYNALPDHQQSGVLQHIVSTSNAQILSNDTPYSSGVRFTREWSASQIADIARLIPRNIIQDMHKLLAWCSEVATDVKDAIIIERAAGRISISTRTSASDLRLLEQQTLFCCLSRAWRRICEKEAMGQMLPEKERQVLKLLKAFSNELAFSAFGVFNIIAARATTSAPVIDNEGTLASTLAKQLLFLHQDKCQSWRTYIARKWCQCWLWQEQDSIPSCVFEDPKLAEQVHEYTRSFAIEHFVISIPESPKQQNEAKASDHIASVALARVTRSSQASDDFAGFRANARRLSDTSLGFPKILHRPSAGLPGLSSATSSIRNMWRKSVSTSSMRSRSRISASAASLHSSLENMSISGSSLMGFSISSGKTPSLRDSAIIEVDEVSEEETTSDEEEKELFEVYGDRDSL</sequence>
<accession>A0ACC2ZXW0</accession>
<reference evidence="1" key="1">
    <citation type="submission" date="2022-10" db="EMBL/GenBank/DDBJ databases">
        <title>Culturing micro-colonial fungi from biological soil crusts in the Mojave desert and describing Neophaeococcomyces mojavensis, and introducing the new genera and species Taxawa tesnikishii.</title>
        <authorList>
            <person name="Kurbessoian T."/>
            <person name="Stajich J.E."/>
        </authorList>
    </citation>
    <scope>NUCLEOTIDE SEQUENCE</scope>
    <source>
        <strain evidence="1">JES_112</strain>
    </source>
</reference>
<name>A0ACC2ZXW0_9EURO</name>